<evidence type="ECO:0000313" key="3">
    <source>
        <dbReference type="EMBL" id="VDD84902.1"/>
    </source>
</evidence>
<dbReference type="PANTHER" id="PTHR13237:SF9">
    <property type="entry name" value="NEUROGUIDIN"/>
    <property type="match status" value="1"/>
</dbReference>
<dbReference type="WBParaSite" id="EVEC_0000007001-mRNA-1">
    <property type="protein sequence ID" value="EVEC_0000007001-mRNA-1"/>
    <property type="gene ID" value="EVEC_0000007001"/>
</dbReference>
<organism evidence="5">
    <name type="scientific">Enterobius vermicularis</name>
    <name type="common">Human pinworm</name>
    <dbReference type="NCBI Taxonomy" id="51028"/>
    <lineage>
        <taxon>Eukaryota</taxon>
        <taxon>Metazoa</taxon>
        <taxon>Ecdysozoa</taxon>
        <taxon>Nematoda</taxon>
        <taxon>Chromadorea</taxon>
        <taxon>Rhabditida</taxon>
        <taxon>Spirurina</taxon>
        <taxon>Oxyuridomorpha</taxon>
        <taxon>Oxyuroidea</taxon>
        <taxon>Oxyuridae</taxon>
        <taxon>Enterobius</taxon>
    </lineage>
</organism>
<evidence type="ECO:0000256" key="2">
    <source>
        <dbReference type="SAM" id="MobiDB-lite"/>
    </source>
</evidence>
<reference evidence="3 4" key="2">
    <citation type="submission" date="2018-10" db="EMBL/GenBank/DDBJ databases">
        <authorList>
            <consortium name="Pathogen Informatics"/>
        </authorList>
    </citation>
    <scope>NUCLEOTIDE SEQUENCE [LARGE SCALE GENOMIC DNA]</scope>
</reference>
<dbReference type="Proteomes" id="UP000274131">
    <property type="component" value="Unassembled WGS sequence"/>
</dbReference>
<feature type="compositionally biased region" description="Basic and acidic residues" evidence="2">
    <location>
        <begin position="151"/>
        <end position="164"/>
    </location>
</feature>
<reference evidence="5" key="1">
    <citation type="submission" date="2017-02" db="UniProtKB">
        <authorList>
            <consortium name="WormBaseParasite"/>
        </authorList>
    </citation>
    <scope>IDENTIFICATION</scope>
</reference>
<dbReference type="EMBL" id="UXUI01000018">
    <property type="protein sequence ID" value="VDD84902.1"/>
    <property type="molecule type" value="Genomic_DNA"/>
</dbReference>
<feature type="region of interest" description="Disordered" evidence="2">
    <location>
        <begin position="297"/>
        <end position="316"/>
    </location>
</feature>
<evidence type="ECO:0000313" key="4">
    <source>
        <dbReference type="Proteomes" id="UP000274131"/>
    </source>
</evidence>
<dbReference type="GO" id="GO:0032040">
    <property type="term" value="C:small-subunit processome"/>
    <property type="evidence" value="ECO:0007669"/>
    <property type="project" value="TreeGrafter"/>
</dbReference>
<evidence type="ECO:0000256" key="1">
    <source>
        <dbReference type="ARBA" id="ARBA00010979"/>
    </source>
</evidence>
<keyword evidence="4" id="KW-1185">Reference proteome</keyword>
<gene>
    <name evidence="3" type="ORF">EVEC_LOCUS45</name>
</gene>
<dbReference type="OrthoDB" id="203440at2759"/>
<proteinExistence type="inferred from homology"/>
<dbReference type="GO" id="GO:0000462">
    <property type="term" value="P:maturation of SSU-rRNA from tricistronic rRNA transcript (SSU-rRNA, 5.8S rRNA, LSU-rRNA)"/>
    <property type="evidence" value="ECO:0007669"/>
    <property type="project" value="TreeGrafter"/>
</dbReference>
<dbReference type="AlphaFoldDB" id="A0A0N4USI0"/>
<accession>A0A0N4USI0</accession>
<comment type="similarity">
    <text evidence="1">Belongs to the SAS10 family.</text>
</comment>
<dbReference type="InterPro" id="IPR007146">
    <property type="entry name" value="Sas10/Utp3/C1D"/>
</dbReference>
<dbReference type="Pfam" id="PF04000">
    <property type="entry name" value="Sas10_Utp3"/>
    <property type="match status" value="1"/>
</dbReference>
<name>A0A0N4USI0_ENTVE</name>
<protein>
    <submittedName>
        <fullName evidence="5">Neuroguidin</fullName>
    </submittedName>
</protein>
<feature type="region of interest" description="Disordered" evidence="2">
    <location>
        <begin position="151"/>
        <end position="171"/>
    </location>
</feature>
<evidence type="ECO:0000313" key="5">
    <source>
        <dbReference type="WBParaSite" id="EVEC_0000007001-mRNA-1"/>
    </source>
</evidence>
<dbReference type="STRING" id="51028.A0A0N4USI0"/>
<sequence length="341" mass="39559">MLGGTDTFGLEMLDASQENSLADLQQQLSSLVEKCYKVATEVNLAGKQLLAELAVEKDRNGISLLEIKNRDLLAYTRELAFLMSQMSSGESIQGSPAIERSVYLRTVLERIRPIGQKMKTQVEKLVHAAYSSKKQNIQELQPHPEMMNFEQEKSEDLGENRDVDGPQEQANKKYVPPKLVAVHYNGTKDDEAKNERKLERKRKRALQSSLIQDLRAEYSEAPEEITDDRTVKRFQQADKEKQKHEEDYFIRLQVNKRERHKRKLKSRQNIIEELLQFGDYMAMDKEDEELSRKKLFRSRKGSRKERGLKSQGGKVRKKVLDKRIYRTLFNRAKLERGGSEA</sequence>
<dbReference type="PANTHER" id="PTHR13237">
    <property type="entry name" value="SOMETHING ABOUT SILENCING PROTEIN 10-RELATED"/>
    <property type="match status" value="1"/>
</dbReference>